<name>A0AAD1SRL0_PELCU</name>
<dbReference type="PANTHER" id="PTHR23167:SF93">
    <property type="entry name" value="CYTOSPIN-A-LIKE"/>
    <property type="match status" value="1"/>
</dbReference>
<protein>
    <submittedName>
        <fullName evidence="5">Cytospin-A-like isoform X1</fullName>
    </submittedName>
</protein>
<keyword evidence="2" id="KW-0175">Coiled coil</keyword>
<feature type="region of interest" description="Disordered" evidence="3">
    <location>
        <begin position="328"/>
        <end position="355"/>
    </location>
</feature>
<sequence>MGANNIKNVSDIHPESHKDPSSSAMYKPHLSPTSSPTRDTFHTPLGSPEQTISVDTGPAPEDRCPASKCPVSLYEQNKGEETWGAPFSRAMERIQRVSEALGQMHTQLGALLSPRAITEGPRIMDSAIGWEARLGEVRKDLSTGLKEMGLLKQKYEALSAGETMRTEPESGHVRYIQTANRHKEWLSETDRTKGELQESHPSQTRVSKSSTQQLEETAENEILQGRIHQLEKEKRTLTEKITELKGEVRDLNLLQSDLHTAVLVAERFREEAQEKLEKAERENRRLRGKGYDTVDWTDSSPVNGTLPGYHSLPRGVILSSMRDPVIKSSSLMSVPPSQAPQHDTGSGSRKERRGSLETLLNESKATENLIEDSGSFFRRYGGSKRGVFLRWAQDRTCGYKHVVITNFSNSWADGMALCALLHSYLPQSIPYAQLRPLEKRKNLQLAFQVAESVGIPPLLTPDHMLQSQGPDWQKVLLYVESIYQKFEA</sequence>
<feature type="region of interest" description="Disordered" evidence="3">
    <location>
        <begin position="190"/>
        <end position="214"/>
    </location>
</feature>
<feature type="compositionally biased region" description="Basic and acidic residues" evidence="3">
    <location>
        <begin position="10"/>
        <end position="20"/>
    </location>
</feature>
<dbReference type="SUPFAM" id="SSF47576">
    <property type="entry name" value="Calponin-homology domain, CH-domain"/>
    <property type="match status" value="1"/>
</dbReference>
<dbReference type="InterPro" id="IPR001715">
    <property type="entry name" value="CH_dom"/>
</dbReference>
<comment type="similarity">
    <text evidence="1">Belongs to the cytospin-A family.</text>
</comment>
<feature type="domain" description="Calponin-homology (CH)" evidence="4">
    <location>
        <begin position="382"/>
        <end position="487"/>
    </location>
</feature>
<evidence type="ECO:0000313" key="5">
    <source>
        <dbReference type="EMBL" id="CAH2308258.1"/>
    </source>
</evidence>
<reference evidence="5" key="1">
    <citation type="submission" date="2022-03" db="EMBL/GenBank/DDBJ databases">
        <authorList>
            <person name="Alioto T."/>
            <person name="Alioto T."/>
            <person name="Gomez Garrido J."/>
        </authorList>
    </citation>
    <scope>NUCLEOTIDE SEQUENCE</scope>
</reference>
<evidence type="ECO:0000256" key="2">
    <source>
        <dbReference type="ARBA" id="ARBA00023054"/>
    </source>
</evidence>
<feature type="region of interest" description="Disordered" evidence="3">
    <location>
        <begin position="1"/>
        <end position="64"/>
    </location>
</feature>
<proteinExistence type="inferred from homology"/>
<dbReference type="InterPro" id="IPR036872">
    <property type="entry name" value="CH_dom_sf"/>
</dbReference>
<dbReference type="FunFam" id="1.10.418.10:FF:000020">
    <property type="entry name" value="Cytospin-A isoform 1"/>
    <property type="match status" value="1"/>
</dbReference>
<keyword evidence="6" id="KW-1185">Reference proteome</keyword>
<organism evidence="5 6">
    <name type="scientific">Pelobates cultripes</name>
    <name type="common">Western spadefoot toad</name>
    <dbReference type="NCBI Taxonomy" id="61616"/>
    <lineage>
        <taxon>Eukaryota</taxon>
        <taxon>Metazoa</taxon>
        <taxon>Chordata</taxon>
        <taxon>Craniata</taxon>
        <taxon>Vertebrata</taxon>
        <taxon>Euteleostomi</taxon>
        <taxon>Amphibia</taxon>
        <taxon>Batrachia</taxon>
        <taxon>Anura</taxon>
        <taxon>Pelobatoidea</taxon>
        <taxon>Pelobatidae</taxon>
        <taxon>Pelobates</taxon>
    </lineage>
</organism>
<evidence type="ECO:0000256" key="1">
    <source>
        <dbReference type="ARBA" id="ARBA00009452"/>
    </source>
</evidence>
<evidence type="ECO:0000259" key="4">
    <source>
        <dbReference type="PROSITE" id="PS50021"/>
    </source>
</evidence>
<evidence type="ECO:0000256" key="3">
    <source>
        <dbReference type="SAM" id="MobiDB-lite"/>
    </source>
</evidence>
<dbReference type="Gene3D" id="1.10.418.10">
    <property type="entry name" value="Calponin-like domain"/>
    <property type="match status" value="1"/>
</dbReference>
<dbReference type="Pfam" id="PF00307">
    <property type="entry name" value="CH"/>
    <property type="match status" value="1"/>
</dbReference>
<dbReference type="SMART" id="SM00033">
    <property type="entry name" value="CH"/>
    <property type="match status" value="1"/>
</dbReference>
<gene>
    <name evidence="5" type="ORF">PECUL_23A004272</name>
</gene>
<dbReference type="InterPro" id="IPR050540">
    <property type="entry name" value="F-actin_Monoox_Mical"/>
</dbReference>
<feature type="compositionally biased region" description="Polar residues" evidence="3">
    <location>
        <begin position="328"/>
        <end position="347"/>
    </location>
</feature>
<feature type="compositionally biased region" description="Polar residues" evidence="3">
    <location>
        <begin position="199"/>
        <end position="214"/>
    </location>
</feature>
<dbReference type="PROSITE" id="PS50021">
    <property type="entry name" value="CH"/>
    <property type="match status" value="1"/>
</dbReference>
<dbReference type="EMBL" id="OW240918">
    <property type="protein sequence ID" value="CAH2308258.1"/>
    <property type="molecule type" value="Genomic_DNA"/>
</dbReference>
<dbReference type="Proteomes" id="UP001295444">
    <property type="component" value="Chromosome 07"/>
</dbReference>
<evidence type="ECO:0000313" key="6">
    <source>
        <dbReference type="Proteomes" id="UP001295444"/>
    </source>
</evidence>
<dbReference type="AlphaFoldDB" id="A0AAD1SRL0"/>
<dbReference type="PANTHER" id="PTHR23167">
    <property type="entry name" value="CALPONIN HOMOLOGY DOMAIN-CONTAINING PROTEIN DDB_G0272472-RELATED"/>
    <property type="match status" value="1"/>
</dbReference>
<accession>A0AAD1SRL0</accession>